<evidence type="ECO:0000313" key="3">
    <source>
        <dbReference type="Proteomes" id="UP000023152"/>
    </source>
</evidence>
<organism evidence="2 3">
    <name type="scientific">Reticulomyxa filosa</name>
    <dbReference type="NCBI Taxonomy" id="46433"/>
    <lineage>
        <taxon>Eukaryota</taxon>
        <taxon>Sar</taxon>
        <taxon>Rhizaria</taxon>
        <taxon>Retaria</taxon>
        <taxon>Foraminifera</taxon>
        <taxon>Monothalamids</taxon>
        <taxon>Reticulomyxidae</taxon>
        <taxon>Reticulomyxa</taxon>
    </lineage>
</organism>
<dbReference type="Gene3D" id="1.20.5.110">
    <property type="match status" value="1"/>
</dbReference>
<feature type="domain" description="T-SNARE coiled-coil homology" evidence="1">
    <location>
        <begin position="246"/>
        <end position="295"/>
    </location>
</feature>
<dbReference type="CDD" id="cd15841">
    <property type="entry name" value="SNARE_Qc"/>
    <property type="match status" value="1"/>
</dbReference>
<comment type="caution">
    <text evidence="2">The sequence shown here is derived from an EMBL/GenBank/DDBJ whole genome shotgun (WGS) entry which is preliminary data.</text>
</comment>
<reference evidence="2 3" key="1">
    <citation type="journal article" date="2013" name="Curr. Biol.">
        <title>The Genome of the Foraminiferan Reticulomyxa filosa.</title>
        <authorList>
            <person name="Glockner G."/>
            <person name="Hulsmann N."/>
            <person name="Schleicher M."/>
            <person name="Noegel A.A."/>
            <person name="Eichinger L."/>
            <person name="Gallinger C."/>
            <person name="Pawlowski J."/>
            <person name="Sierra R."/>
            <person name="Euteneuer U."/>
            <person name="Pillet L."/>
            <person name="Moustafa A."/>
            <person name="Platzer M."/>
            <person name="Groth M."/>
            <person name="Szafranski K."/>
            <person name="Schliwa M."/>
        </authorList>
    </citation>
    <scope>NUCLEOTIDE SEQUENCE [LARGE SCALE GENOMIC DNA]</scope>
</reference>
<protein>
    <recommendedName>
        <fullName evidence="1">t-SNARE coiled-coil homology domain-containing protein</fullName>
    </recommendedName>
</protein>
<dbReference type="AlphaFoldDB" id="X6LJR0"/>
<evidence type="ECO:0000313" key="2">
    <source>
        <dbReference type="EMBL" id="ETO00940.1"/>
    </source>
</evidence>
<dbReference type="SUPFAM" id="SSF58038">
    <property type="entry name" value="SNARE fusion complex"/>
    <property type="match status" value="1"/>
</dbReference>
<evidence type="ECO:0000259" key="1">
    <source>
        <dbReference type="PROSITE" id="PS50192"/>
    </source>
</evidence>
<dbReference type="EMBL" id="ASPP01039629">
    <property type="protein sequence ID" value="ETO00940.1"/>
    <property type="molecule type" value="Genomic_DNA"/>
</dbReference>
<dbReference type="InterPro" id="IPR000727">
    <property type="entry name" value="T_SNARE_dom"/>
</dbReference>
<dbReference type="Proteomes" id="UP000023152">
    <property type="component" value="Unassembled WGS sequence"/>
</dbReference>
<sequence length="374" mass="43906">MHLHRCLLSIRTRTHTFKKKKKKKKKKFIRAYRVETQEEDVKTEPDTKNVEEQRVDIVLISEEKNVLHRCMEYWLFGNASSFVITSTSSPAVVSNACQHYFQKSNTFDVDLIKNEDVCTCYRMRIHAIEEDGDGLSTLRWLHNNENERREHCPLLLVVLEREEEKVEPKAKAIFRSKWTLLLKRWYQKQRYLDKEPLFLSFRGMDRKMESSSPSSSSSSSSDTLDAPFVEGDFSRFDLFIQYLLDKGLSDMQDDILESIREQCRMLSTISYSINEELIKQGQLLDEIGSAVDQSSEVFQYPQYKDDLFDRFQSPFKKGARPLIDNIFADLENAFYLLGRLMSYMESSRLSRPCFRCCRAAHIILLKLLCRCKAL</sequence>
<accession>X6LJR0</accession>
<name>X6LJR0_RETFI</name>
<proteinExistence type="predicted"/>
<dbReference type="PROSITE" id="PS50192">
    <property type="entry name" value="T_SNARE"/>
    <property type="match status" value="1"/>
</dbReference>
<gene>
    <name evidence="2" type="ORF">RFI_36500</name>
</gene>
<keyword evidence="3" id="KW-1185">Reference proteome</keyword>